<dbReference type="NCBIfam" id="TIGR00740">
    <property type="entry name" value="carboxy-S-adenosyl-L-methionine synthase CmoA"/>
    <property type="match status" value="1"/>
</dbReference>
<dbReference type="PANTHER" id="PTHR43861">
    <property type="entry name" value="TRANS-ACONITATE 2-METHYLTRANSFERASE-RELATED"/>
    <property type="match status" value="1"/>
</dbReference>
<dbReference type="InterPro" id="IPR029063">
    <property type="entry name" value="SAM-dependent_MTases_sf"/>
</dbReference>
<feature type="domain" description="Methyltransferase" evidence="4">
    <location>
        <begin position="61"/>
        <end position="159"/>
    </location>
</feature>
<keyword evidence="2 3" id="KW-0949">S-adenosyl-L-methionine</keyword>
<evidence type="ECO:0000256" key="1">
    <source>
        <dbReference type="ARBA" id="ARBA00022679"/>
    </source>
</evidence>
<feature type="binding site" evidence="3">
    <location>
        <position position="40"/>
    </location>
    <ligand>
        <name>S-adenosyl-L-methionine</name>
        <dbReference type="ChEBI" id="CHEBI:59789"/>
    </ligand>
</feature>
<dbReference type="NCBIfam" id="NF011995">
    <property type="entry name" value="PRK15451.1"/>
    <property type="match status" value="1"/>
</dbReference>
<dbReference type="HAMAP" id="MF_01589">
    <property type="entry name" value="Cx_SAM_synthase"/>
    <property type="match status" value="1"/>
</dbReference>
<dbReference type="PIRSF" id="PIRSF006325">
    <property type="entry name" value="MeTrfase_bac"/>
    <property type="match status" value="1"/>
</dbReference>
<dbReference type="SUPFAM" id="SSF53335">
    <property type="entry name" value="S-adenosyl-L-methionine-dependent methyltransferases"/>
    <property type="match status" value="1"/>
</dbReference>
<feature type="binding site" evidence="3">
    <location>
        <begin position="118"/>
        <end position="119"/>
    </location>
    <ligand>
        <name>S-adenosyl-L-methionine</name>
        <dbReference type="ChEBI" id="CHEBI:59789"/>
    </ligand>
</feature>
<dbReference type="Proteomes" id="UP001501600">
    <property type="component" value="Unassembled WGS sequence"/>
</dbReference>
<reference evidence="6" key="1">
    <citation type="journal article" date="2019" name="Int. J. Syst. Evol. Microbiol.">
        <title>The Global Catalogue of Microorganisms (GCM) 10K type strain sequencing project: providing services to taxonomists for standard genome sequencing and annotation.</title>
        <authorList>
            <consortium name="The Broad Institute Genomics Platform"/>
            <consortium name="The Broad Institute Genome Sequencing Center for Infectious Disease"/>
            <person name="Wu L."/>
            <person name="Ma J."/>
        </authorList>
    </citation>
    <scope>NUCLEOTIDE SEQUENCE [LARGE SCALE GENOMIC DNA]</scope>
    <source>
        <strain evidence="6">JCM 18720</strain>
    </source>
</reference>
<dbReference type="EC" id="2.1.3.-" evidence="3"/>
<feature type="binding site" evidence="3">
    <location>
        <position position="200"/>
    </location>
    <ligand>
        <name>S-adenosyl-L-methionine</name>
        <dbReference type="ChEBI" id="CHEBI:59789"/>
    </ligand>
</feature>
<feature type="binding site" evidence="3">
    <location>
        <begin position="90"/>
        <end position="91"/>
    </location>
    <ligand>
        <name>S-adenosyl-L-methionine</name>
        <dbReference type="ChEBI" id="CHEBI:59789"/>
    </ligand>
</feature>
<proteinExistence type="inferred from homology"/>
<dbReference type="EMBL" id="BAABLF010000005">
    <property type="protein sequence ID" value="GAA5188228.1"/>
    <property type="molecule type" value="Genomic_DNA"/>
</dbReference>
<evidence type="ECO:0000256" key="2">
    <source>
        <dbReference type="ARBA" id="ARBA00022691"/>
    </source>
</evidence>
<evidence type="ECO:0000259" key="4">
    <source>
        <dbReference type="Pfam" id="PF13649"/>
    </source>
</evidence>
<comment type="caution">
    <text evidence="5">The sequence shown here is derived from an EMBL/GenBank/DDBJ whole genome shotgun (WGS) entry which is preliminary data.</text>
</comment>
<comment type="catalytic activity">
    <reaction evidence="3">
        <text>prephenate + S-adenosyl-L-methionine = carboxy-S-adenosyl-L-methionine + 3-phenylpyruvate + H2O</text>
        <dbReference type="Rhea" id="RHEA:51692"/>
        <dbReference type="ChEBI" id="CHEBI:15377"/>
        <dbReference type="ChEBI" id="CHEBI:18005"/>
        <dbReference type="ChEBI" id="CHEBI:29934"/>
        <dbReference type="ChEBI" id="CHEBI:59789"/>
        <dbReference type="ChEBI" id="CHEBI:134278"/>
    </reaction>
</comment>
<dbReference type="Gene3D" id="3.40.50.150">
    <property type="entry name" value="Vaccinia Virus protein VP39"/>
    <property type="match status" value="1"/>
</dbReference>
<protein>
    <recommendedName>
        <fullName evidence="3">Carboxy-S-adenosyl-L-methionine synthase</fullName>
        <shortName evidence="3">Cx-SAM synthase</shortName>
        <ecNumber evidence="3">2.1.3.-</ecNumber>
    </recommendedName>
</protein>
<keyword evidence="6" id="KW-1185">Reference proteome</keyword>
<dbReference type="InterPro" id="IPR005271">
    <property type="entry name" value="CmoA"/>
</dbReference>
<evidence type="ECO:0000256" key="3">
    <source>
        <dbReference type="HAMAP-Rule" id="MF_01589"/>
    </source>
</evidence>
<comment type="subunit">
    <text evidence="3">Homodimer.</text>
</comment>
<gene>
    <name evidence="3 5" type="primary">cmoA</name>
    <name evidence="5" type="ORF">GCM10025772_07680</name>
</gene>
<keyword evidence="1 3" id="KW-0808">Transferase</keyword>
<dbReference type="PANTHER" id="PTHR43861:SF2">
    <property type="entry name" value="CARBOXY-S-ADENOSYL-L-METHIONINE SYNTHASE"/>
    <property type="match status" value="1"/>
</dbReference>
<dbReference type="InterPro" id="IPR041698">
    <property type="entry name" value="Methyltransf_25"/>
</dbReference>
<name>A0ABP9RY44_9GAMM</name>
<evidence type="ECO:0000313" key="6">
    <source>
        <dbReference type="Proteomes" id="UP001501600"/>
    </source>
</evidence>
<dbReference type="CDD" id="cd02440">
    <property type="entry name" value="AdoMet_MTases"/>
    <property type="match status" value="1"/>
</dbReference>
<dbReference type="RefSeq" id="WP_345315720.1">
    <property type="nucleotide sequence ID" value="NZ_BAABLF010000005.1"/>
</dbReference>
<sequence length="243" mass="27238">MTVEQDKIFSKPLDQIGDFRFDDTVASVFPDMISRSIPGYGEILQTLSKLARKAVTADSQVYDLGCSLGAATLAMRRGIRETGVKIIAVDNSEAMINRAQSHLQAYVSDVPVELVCADIRDVAIEHASMVVLNFTLQFLAPEDRDRLVTKVYRGMCPGGLLVVSEKLVFAQPQTHRLMDDLHLDFKRANGYSELEISQKRTALENVMRPDTLEQHQARFAKAGFRESSLWFQCYNFASMVAIK</sequence>
<evidence type="ECO:0000313" key="5">
    <source>
        <dbReference type="EMBL" id="GAA5188228.1"/>
    </source>
</evidence>
<feature type="binding site" evidence="3">
    <location>
        <position position="133"/>
    </location>
    <ligand>
        <name>S-adenosyl-L-methionine</name>
        <dbReference type="ChEBI" id="CHEBI:59789"/>
    </ligand>
</feature>
<dbReference type="Pfam" id="PF13649">
    <property type="entry name" value="Methyltransf_25"/>
    <property type="match status" value="1"/>
</dbReference>
<organism evidence="5 6">
    <name type="scientific">Ferrimonas gelatinilytica</name>
    <dbReference type="NCBI Taxonomy" id="1255257"/>
    <lineage>
        <taxon>Bacteria</taxon>
        <taxon>Pseudomonadati</taxon>
        <taxon>Pseudomonadota</taxon>
        <taxon>Gammaproteobacteria</taxon>
        <taxon>Alteromonadales</taxon>
        <taxon>Ferrimonadaceae</taxon>
        <taxon>Ferrimonas</taxon>
    </lineage>
</organism>
<accession>A0ABP9RY44</accession>
<comment type="function">
    <text evidence="3">Catalyzes the conversion of S-adenosyl-L-methionine (SAM) to carboxy-S-adenosyl-L-methionine (Cx-SAM).</text>
</comment>
<comment type="similarity">
    <text evidence="3">Belongs to the class I-like SAM-binding methyltransferase superfamily. Cx-SAM synthase family.</text>
</comment>
<feature type="binding site" evidence="3">
    <location>
        <begin position="65"/>
        <end position="67"/>
    </location>
    <ligand>
        <name>S-adenosyl-L-methionine</name>
        <dbReference type="ChEBI" id="CHEBI:59789"/>
    </ligand>
</feature>